<reference evidence="2 3" key="1">
    <citation type="submission" date="2015-02" db="EMBL/GenBank/DDBJ databases">
        <title>Genome sequence of thermotolerant Streptomyces cyaneogriseus subsp. Noncyanogenus NMWT1, the producer of nematocidal antibiotics nemadectin.</title>
        <authorList>
            <person name="Wang H."/>
            <person name="Li C."/>
            <person name="Xiang W."/>
            <person name="Wang X."/>
        </authorList>
    </citation>
    <scope>NUCLEOTIDE SEQUENCE [LARGE SCALE GENOMIC DNA]</scope>
    <source>
        <strain evidence="2 3">NMWT 1</strain>
    </source>
</reference>
<protein>
    <recommendedName>
        <fullName evidence="4">Secreted protein</fullName>
    </recommendedName>
</protein>
<dbReference type="EMBL" id="CP010849">
    <property type="protein sequence ID" value="AJP01871.1"/>
    <property type="molecule type" value="Genomic_DNA"/>
</dbReference>
<dbReference type="PATRIC" id="fig|477245.3.peg.2231"/>
<keyword evidence="3" id="KW-1185">Reference proteome</keyword>
<evidence type="ECO:0008006" key="4">
    <source>
        <dbReference type="Google" id="ProtNLM"/>
    </source>
</evidence>
<gene>
    <name evidence="2" type="ORF">TU94_10450</name>
</gene>
<evidence type="ECO:0000313" key="3">
    <source>
        <dbReference type="Proteomes" id="UP000032234"/>
    </source>
</evidence>
<feature type="signal peptide" evidence="1">
    <location>
        <begin position="1"/>
        <end position="26"/>
    </location>
</feature>
<evidence type="ECO:0000313" key="2">
    <source>
        <dbReference type="EMBL" id="AJP01871.1"/>
    </source>
</evidence>
<sequence length="100" mass="10685">MALKKALACTFTALALSGSAAGAAVAADDDQAKFSNDAQILSCDTIEVIDIPILSSANNNIDCSENVKEVEKTNITVVDDSDQRSQANLFVKAKKHHDYR</sequence>
<organism evidence="2 3">
    <name type="scientific">Streptomyces cyaneogriseus subsp. noncyanogenus</name>
    <dbReference type="NCBI Taxonomy" id="477245"/>
    <lineage>
        <taxon>Bacteria</taxon>
        <taxon>Bacillati</taxon>
        <taxon>Actinomycetota</taxon>
        <taxon>Actinomycetes</taxon>
        <taxon>Kitasatosporales</taxon>
        <taxon>Streptomycetaceae</taxon>
        <taxon>Streptomyces</taxon>
    </lineage>
</organism>
<evidence type="ECO:0000256" key="1">
    <source>
        <dbReference type="SAM" id="SignalP"/>
    </source>
</evidence>
<dbReference type="Proteomes" id="UP000032234">
    <property type="component" value="Chromosome"/>
</dbReference>
<proteinExistence type="predicted"/>
<dbReference type="OrthoDB" id="4335964at2"/>
<name>A0A0C5GCB2_9ACTN</name>
<dbReference type="RefSeq" id="WP_044381340.1">
    <property type="nucleotide sequence ID" value="NZ_CP010849.1"/>
</dbReference>
<accession>A0A0C5GCB2</accession>
<dbReference type="KEGG" id="scw:TU94_10450"/>
<feature type="chain" id="PRO_5002177966" description="Secreted protein" evidence="1">
    <location>
        <begin position="27"/>
        <end position="100"/>
    </location>
</feature>
<dbReference type="HOGENOM" id="CLU_2384931_0_0_11"/>
<keyword evidence="1" id="KW-0732">Signal</keyword>
<dbReference type="AlphaFoldDB" id="A0A0C5GCB2"/>